<comment type="subcellular location">
    <subcellularLocation>
        <location evidence="1">Nucleus</location>
    </subcellularLocation>
</comment>
<comment type="caution">
    <text evidence="9">The sequence shown here is derived from an EMBL/GenBank/DDBJ whole genome shotgun (WGS) entry which is preliminary data.</text>
</comment>
<dbReference type="InterPro" id="IPR036576">
    <property type="entry name" value="WRKY_dom_sf"/>
</dbReference>
<organism evidence="9 10">
    <name type="scientific">Dovyalis caffra</name>
    <dbReference type="NCBI Taxonomy" id="77055"/>
    <lineage>
        <taxon>Eukaryota</taxon>
        <taxon>Viridiplantae</taxon>
        <taxon>Streptophyta</taxon>
        <taxon>Embryophyta</taxon>
        <taxon>Tracheophyta</taxon>
        <taxon>Spermatophyta</taxon>
        <taxon>Magnoliopsida</taxon>
        <taxon>eudicotyledons</taxon>
        <taxon>Gunneridae</taxon>
        <taxon>Pentapetalae</taxon>
        <taxon>rosids</taxon>
        <taxon>fabids</taxon>
        <taxon>Malpighiales</taxon>
        <taxon>Salicaceae</taxon>
        <taxon>Flacourtieae</taxon>
        <taxon>Dovyalis</taxon>
    </lineage>
</organism>
<dbReference type="GO" id="GO:0005634">
    <property type="term" value="C:nucleus"/>
    <property type="evidence" value="ECO:0007669"/>
    <property type="project" value="UniProtKB-SubCell"/>
</dbReference>
<evidence type="ECO:0000256" key="4">
    <source>
        <dbReference type="ARBA" id="ARBA00023163"/>
    </source>
</evidence>
<dbReference type="EMBL" id="CAWUPB010000994">
    <property type="protein sequence ID" value="CAK7335696.1"/>
    <property type="molecule type" value="Genomic_DNA"/>
</dbReference>
<keyword evidence="5" id="KW-0539">Nucleus</keyword>
<dbReference type="GO" id="GO:0003700">
    <property type="term" value="F:DNA-binding transcription factor activity"/>
    <property type="evidence" value="ECO:0007669"/>
    <property type="project" value="InterPro"/>
</dbReference>
<gene>
    <name evidence="9" type="ORF">DCAF_LOCUS10696</name>
</gene>
<sequence length="343" mass="38681">MESGWSWEQKTLITELLQGMELTKQLRAHLNATSSVETRDMLVRRILSSYEKALLILNWGGSMGQPQNVGVSAGVPESPISINGSPRSDDFDGNVKDNQGYNEASKKRKTTPRWTDQVRVSPENGLEGPHDDGYSWRKYGQKDILGAKYPRSYYRCTYRNTQNCWATKQVQRSDEDPTIFEITYRGTHTCALGNQSVPSPSSPEKQEKKQRITNNNYQQQQQSQQALFNFQNSLRVNTEDLDNKEMASPFSFPSTYGCTKSLSSYSPSFISPATPEATHYSVSPFQMNNFVGVQNLQHLESDFNDIISANTSATNSPIVDLDFSLDQVELDPNFPFDTPGFFS</sequence>
<evidence type="ECO:0000259" key="8">
    <source>
        <dbReference type="PROSITE" id="PS50811"/>
    </source>
</evidence>
<keyword evidence="10" id="KW-1185">Reference proteome</keyword>
<dbReference type="PROSITE" id="PS50811">
    <property type="entry name" value="WRKY"/>
    <property type="match status" value="1"/>
</dbReference>
<dbReference type="SMART" id="SM00774">
    <property type="entry name" value="WRKY"/>
    <property type="match status" value="1"/>
</dbReference>
<accession>A0AAV1RGZ1</accession>
<dbReference type="AlphaFoldDB" id="A0AAV1RGZ1"/>
<dbReference type="InterPro" id="IPR003657">
    <property type="entry name" value="WRKY_dom"/>
</dbReference>
<dbReference type="PANTHER" id="PTHR32096:SF36">
    <property type="entry name" value="WRKY TRANSCRIPTION FACTOR 41-RELATED"/>
    <property type="match status" value="1"/>
</dbReference>
<evidence type="ECO:0000313" key="10">
    <source>
        <dbReference type="Proteomes" id="UP001314170"/>
    </source>
</evidence>
<evidence type="ECO:0000256" key="5">
    <source>
        <dbReference type="ARBA" id="ARBA00023242"/>
    </source>
</evidence>
<keyword evidence="2" id="KW-0805">Transcription regulation</keyword>
<feature type="region of interest" description="Disordered" evidence="7">
    <location>
        <begin position="191"/>
        <end position="221"/>
    </location>
</feature>
<evidence type="ECO:0000313" key="9">
    <source>
        <dbReference type="EMBL" id="CAK7335696.1"/>
    </source>
</evidence>
<dbReference type="GO" id="GO:0000976">
    <property type="term" value="F:transcription cis-regulatory region binding"/>
    <property type="evidence" value="ECO:0007669"/>
    <property type="project" value="TreeGrafter"/>
</dbReference>
<dbReference type="SUPFAM" id="SSF118290">
    <property type="entry name" value="WRKY DNA-binding domain"/>
    <property type="match status" value="1"/>
</dbReference>
<feature type="compositionally biased region" description="Polar residues" evidence="7">
    <location>
        <begin position="192"/>
        <end position="203"/>
    </location>
</feature>
<evidence type="ECO:0000256" key="3">
    <source>
        <dbReference type="ARBA" id="ARBA00023125"/>
    </source>
</evidence>
<comment type="similarity">
    <text evidence="6">Belongs to the WRKY group III family.</text>
</comment>
<evidence type="ECO:0000256" key="2">
    <source>
        <dbReference type="ARBA" id="ARBA00023015"/>
    </source>
</evidence>
<dbReference type="GO" id="GO:0010150">
    <property type="term" value="P:leaf senescence"/>
    <property type="evidence" value="ECO:0007669"/>
    <property type="project" value="UniProtKB-ARBA"/>
</dbReference>
<proteinExistence type="inferred from homology"/>
<keyword evidence="4" id="KW-0804">Transcription</keyword>
<reference evidence="9 10" key="1">
    <citation type="submission" date="2024-01" db="EMBL/GenBank/DDBJ databases">
        <authorList>
            <person name="Waweru B."/>
        </authorList>
    </citation>
    <scope>NUCLEOTIDE SEQUENCE [LARGE SCALE GENOMIC DNA]</scope>
</reference>
<keyword evidence="3" id="KW-0238">DNA-binding</keyword>
<dbReference type="FunFam" id="2.20.25.80:FF:000009">
    <property type="entry name" value="WRKY transcription factor 53"/>
    <property type="match status" value="1"/>
</dbReference>
<evidence type="ECO:0000256" key="7">
    <source>
        <dbReference type="SAM" id="MobiDB-lite"/>
    </source>
</evidence>
<dbReference type="GO" id="GO:0010193">
    <property type="term" value="P:response to ozone"/>
    <property type="evidence" value="ECO:0007669"/>
    <property type="project" value="UniProtKB-ARBA"/>
</dbReference>
<feature type="region of interest" description="Disordered" evidence="7">
    <location>
        <begin position="80"/>
        <end position="129"/>
    </location>
</feature>
<evidence type="ECO:0000256" key="1">
    <source>
        <dbReference type="ARBA" id="ARBA00004123"/>
    </source>
</evidence>
<name>A0AAV1RGZ1_9ROSI</name>
<dbReference type="Pfam" id="PF03106">
    <property type="entry name" value="WRKY"/>
    <property type="match status" value="1"/>
</dbReference>
<dbReference type="InterPro" id="IPR044810">
    <property type="entry name" value="WRKY_plant"/>
</dbReference>
<dbReference type="Proteomes" id="UP001314170">
    <property type="component" value="Unassembled WGS sequence"/>
</dbReference>
<dbReference type="GO" id="GO:0042542">
    <property type="term" value="P:response to hydrogen peroxide"/>
    <property type="evidence" value="ECO:0007669"/>
    <property type="project" value="UniProtKB-ARBA"/>
</dbReference>
<feature type="domain" description="WRKY" evidence="8">
    <location>
        <begin position="125"/>
        <end position="188"/>
    </location>
</feature>
<protein>
    <recommendedName>
        <fullName evidence="8">WRKY domain-containing protein</fullName>
    </recommendedName>
</protein>
<dbReference type="PANTHER" id="PTHR32096">
    <property type="entry name" value="WRKY TRANSCRIPTION FACTOR 30-RELATED-RELATED"/>
    <property type="match status" value="1"/>
</dbReference>
<evidence type="ECO:0000256" key="6">
    <source>
        <dbReference type="ARBA" id="ARBA00060850"/>
    </source>
</evidence>
<dbReference type="Gene3D" id="2.20.25.80">
    <property type="entry name" value="WRKY domain"/>
    <property type="match status" value="1"/>
</dbReference>
<dbReference type="GO" id="GO:0009751">
    <property type="term" value="P:response to salicylic acid"/>
    <property type="evidence" value="ECO:0007669"/>
    <property type="project" value="UniProtKB-ARBA"/>
</dbReference>